<dbReference type="GO" id="GO:0015935">
    <property type="term" value="C:small ribosomal subunit"/>
    <property type="evidence" value="ECO:0007669"/>
    <property type="project" value="TreeGrafter"/>
</dbReference>
<dbReference type="SUPFAM" id="SSF54565">
    <property type="entry name" value="Ribosomal protein S16"/>
    <property type="match status" value="1"/>
</dbReference>
<evidence type="ECO:0000313" key="4">
    <source>
        <dbReference type="EMBL" id="KJV91064.1"/>
    </source>
</evidence>
<organism evidence="4 5">
    <name type="scientific">Rickettsia bellii str. RML Mogi</name>
    <dbReference type="NCBI Taxonomy" id="1359194"/>
    <lineage>
        <taxon>Bacteria</taxon>
        <taxon>Pseudomonadati</taxon>
        <taxon>Pseudomonadota</taxon>
        <taxon>Alphaproteobacteria</taxon>
        <taxon>Rickettsiales</taxon>
        <taxon>Rickettsiaceae</taxon>
        <taxon>Rickettsieae</taxon>
        <taxon>Rickettsia</taxon>
        <taxon>belli group</taxon>
    </lineage>
</organism>
<dbReference type="InterPro" id="IPR023803">
    <property type="entry name" value="Ribosomal_bS16_dom_sf"/>
</dbReference>
<sequence length="97" mass="11398">MVNLRLKRTGKKFHATYKVVASDARAPRDGKFIDELGHYDPHTKEIFLNEELTTTYLNNGAKPTETVRTLLKRNDFYKKYIESKINNYENKHTHIIS</sequence>
<gene>
    <name evidence="3" type="primary">rpsP</name>
    <name evidence="4" type="ORF">RBEMOGI_1658</name>
</gene>
<evidence type="ECO:0000256" key="3">
    <source>
        <dbReference type="HAMAP-Rule" id="MF_00385"/>
    </source>
</evidence>
<dbReference type="InterPro" id="IPR000307">
    <property type="entry name" value="Ribosomal_bS16"/>
</dbReference>
<dbReference type="PROSITE" id="PS00732">
    <property type="entry name" value="RIBOSOMAL_S16"/>
    <property type="match status" value="1"/>
</dbReference>
<dbReference type="HAMAP" id="MF_00385">
    <property type="entry name" value="Ribosomal_bS16"/>
    <property type="match status" value="1"/>
</dbReference>
<dbReference type="Pfam" id="PF00886">
    <property type="entry name" value="Ribosomal_S16"/>
    <property type="match status" value="1"/>
</dbReference>
<dbReference type="NCBIfam" id="TIGR00002">
    <property type="entry name" value="S16"/>
    <property type="match status" value="1"/>
</dbReference>
<protein>
    <recommendedName>
        <fullName evidence="3">Small ribosomal subunit protein bS16</fullName>
    </recommendedName>
</protein>
<dbReference type="PANTHER" id="PTHR12919:SF20">
    <property type="entry name" value="SMALL RIBOSOMAL SUBUNIT PROTEIN BS16M"/>
    <property type="match status" value="1"/>
</dbReference>
<dbReference type="Proteomes" id="UP000033689">
    <property type="component" value="Unassembled WGS sequence"/>
</dbReference>
<evidence type="ECO:0000256" key="2">
    <source>
        <dbReference type="ARBA" id="ARBA00023274"/>
    </source>
</evidence>
<name>A0A0F3QI25_RICBE</name>
<keyword evidence="2 3" id="KW-0687">Ribonucleoprotein</keyword>
<comment type="caution">
    <text evidence="4">The sequence shown here is derived from an EMBL/GenBank/DDBJ whole genome shotgun (WGS) entry which is preliminary data.</text>
</comment>
<dbReference type="Gene3D" id="3.30.1320.10">
    <property type="match status" value="1"/>
</dbReference>
<reference evidence="4 5" key="1">
    <citation type="submission" date="2015-02" db="EMBL/GenBank/DDBJ databases">
        <title>Genome Sequencing of Rickettsiales.</title>
        <authorList>
            <person name="Daugherty S.C."/>
            <person name="Su Q."/>
            <person name="Abolude K."/>
            <person name="Beier-Sexton M."/>
            <person name="Carlyon J.A."/>
            <person name="Carter R."/>
            <person name="Day N.P."/>
            <person name="Dumler S.J."/>
            <person name="Dyachenko V."/>
            <person name="Godinez A."/>
            <person name="Kurtti T.J."/>
            <person name="Lichay M."/>
            <person name="Mullins K.E."/>
            <person name="Ott S."/>
            <person name="Pappas-Brown V."/>
            <person name="Paris D.H."/>
            <person name="Patel P."/>
            <person name="Richards A.L."/>
            <person name="Sadzewicz L."/>
            <person name="Sears K."/>
            <person name="Seidman D."/>
            <person name="Sengamalay N."/>
            <person name="Stenos J."/>
            <person name="Tallon L.J."/>
            <person name="Vincent G."/>
            <person name="Fraser C.M."/>
            <person name="Munderloh U."/>
            <person name="Dunning-Hotopp J.C."/>
        </authorList>
    </citation>
    <scope>NUCLEOTIDE SEQUENCE [LARGE SCALE GENOMIC DNA]</scope>
    <source>
        <strain evidence="4 5">RML Mogi</strain>
    </source>
</reference>
<dbReference type="InterPro" id="IPR020592">
    <property type="entry name" value="Ribosomal_bS16_CS"/>
</dbReference>
<keyword evidence="1 3" id="KW-0689">Ribosomal protein</keyword>
<dbReference type="PATRIC" id="fig|1359194.3.peg.1696"/>
<evidence type="ECO:0000256" key="1">
    <source>
        <dbReference type="ARBA" id="ARBA00022980"/>
    </source>
</evidence>
<proteinExistence type="inferred from homology"/>
<accession>A0A0F3QI25</accession>
<comment type="similarity">
    <text evidence="3">Belongs to the bacterial ribosomal protein bS16 family.</text>
</comment>
<dbReference type="GO" id="GO:0003735">
    <property type="term" value="F:structural constituent of ribosome"/>
    <property type="evidence" value="ECO:0007669"/>
    <property type="project" value="InterPro"/>
</dbReference>
<dbReference type="AlphaFoldDB" id="A0A0F3QI25"/>
<evidence type="ECO:0000313" key="5">
    <source>
        <dbReference type="Proteomes" id="UP000033689"/>
    </source>
</evidence>
<dbReference type="PANTHER" id="PTHR12919">
    <property type="entry name" value="30S RIBOSOMAL PROTEIN S16"/>
    <property type="match status" value="1"/>
</dbReference>
<dbReference type="EMBL" id="LAOJ01000003">
    <property type="protein sequence ID" value="KJV91064.1"/>
    <property type="molecule type" value="Genomic_DNA"/>
</dbReference>
<dbReference type="GO" id="GO:0005737">
    <property type="term" value="C:cytoplasm"/>
    <property type="evidence" value="ECO:0007669"/>
    <property type="project" value="UniProtKB-ARBA"/>
</dbReference>
<dbReference type="GO" id="GO:0006412">
    <property type="term" value="P:translation"/>
    <property type="evidence" value="ECO:0007669"/>
    <property type="project" value="UniProtKB-UniRule"/>
</dbReference>